<dbReference type="SUPFAM" id="SSF53335">
    <property type="entry name" value="S-adenosyl-L-methionine-dependent methyltransferases"/>
    <property type="match status" value="1"/>
</dbReference>
<evidence type="ECO:0000313" key="3">
    <source>
        <dbReference type="Proteomes" id="UP000228568"/>
    </source>
</evidence>
<sequence>MNTYAFQLGREQKISIAEITAFFLHENIKVISQKHINQFLIVETKKPLDANKLISRLGGTIKIGTKLECPDSIVRAIVDSLDEDKTGKVHFSISGTNAKRVALNVKNQLKERGRSVRYIEANNTATIIHNHLIKRRSDFTIINKNVFMTVGVQNIESFSVRDYDRPGSDNVSGMLPPKLARIMVNLSLATPEQIILDPFCGSGTVLTEALDLGFKNIIGSDNSGKAIDDSKKNIEWISQNYQISDINYQTLLSDATQLSKKIKLNSIDVIISEPYMGKPLRGNERLDTLQMQTAELGQLYVSAFQEFYKVLKKGGMVVFIIPQFRHHDGWVKTDCVEKIKKAGFLLESFGEDESLLYWRKKQYVGRGIYRFRKK</sequence>
<dbReference type="Proteomes" id="UP000228568">
    <property type="component" value="Unassembled WGS sequence"/>
</dbReference>
<accession>A0A2M7V751</accession>
<proteinExistence type="predicted"/>
<dbReference type="GO" id="GO:0016423">
    <property type="term" value="F:tRNA (guanine) methyltransferase activity"/>
    <property type="evidence" value="ECO:0007669"/>
    <property type="project" value="TreeGrafter"/>
</dbReference>
<dbReference type="InterPro" id="IPR029063">
    <property type="entry name" value="SAM-dependent_MTases_sf"/>
</dbReference>
<dbReference type="CDD" id="cd02440">
    <property type="entry name" value="AdoMet_MTases"/>
    <property type="match status" value="1"/>
</dbReference>
<dbReference type="PANTHER" id="PTHR14911">
    <property type="entry name" value="THUMP DOMAIN-CONTAINING"/>
    <property type="match status" value="1"/>
</dbReference>
<dbReference type="PRINTS" id="PR00507">
    <property type="entry name" value="N12N6MTFRASE"/>
</dbReference>
<name>A0A2M7V751_9BACT</name>
<evidence type="ECO:0000313" key="2">
    <source>
        <dbReference type="EMBL" id="PIZ94519.1"/>
    </source>
</evidence>
<dbReference type="PANTHER" id="PTHR14911:SF13">
    <property type="entry name" value="TRNA (GUANINE(6)-N2)-METHYLTRANSFERASE THUMP3"/>
    <property type="match status" value="1"/>
</dbReference>
<dbReference type="InterPro" id="IPR000241">
    <property type="entry name" value="RlmKL-like_Mtase"/>
</dbReference>
<dbReference type="Gene3D" id="3.40.50.150">
    <property type="entry name" value="Vaccinia Virus protein VP39"/>
    <property type="match status" value="1"/>
</dbReference>
<evidence type="ECO:0000259" key="1">
    <source>
        <dbReference type="Pfam" id="PF01170"/>
    </source>
</evidence>
<reference evidence="3" key="1">
    <citation type="submission" date="2017-09" db="EMBL/GenBank/DDBJ databases">
        <title>Depth-based differentiation of microbial function through sediment-hosted aquifers and enrichment of novel symbionts in the deep terrestrial subsurface.</title>
        <authorList>
            <person name="Probst A.J."/>
            <person name="Ladd B."/>
            <person name="Jarett J.K."/>
            <person name="Geller-Mcgrath D.E."/>
            <person name="Sieber C.M.K."/>
            <person name="Emerson J.B."/>
            <person name="Anantharaman K."/>
            <person name="Thomas B.C."/>
            <person name="Malmstrom R."/>
            <person name="Stieglmeier M."/>
            <person name="Klingl A."/>
            <person name="Woyke T."/>
            <person name="Ryan C.M."/>
            <person name="Banfield J.F."/>
        </authorList>
    </citation>
    <scope>NUCLEOTIDE SEQUENCE [LARGE SCALE GENOMIC DNA]</scope>
</reference>
<dbReference type="AlphaFoldDB" id="A0A2M7V751"/>
<dbReference type="GO" id="GO:0030488">
    <property type="term" value="P:tRNA methylation"/>
    <property type="evidence" value="ECO:0007669"/>
    <property type="project" value="TreeGrafter"/>
</dbReference>
<gene>
    <name evidence="2" type="ORF">COX81_03390</name>
</gene>
<dbReference type="EMBL" id="PFPK01000040">
    <property type="protein sequence ID" value="PIZ94519.1"/>
    <property type="molecule type" value="Genomic_DNA"/>
</dbReference>
<protein>
    <recommendedName>
        <fullName evidence="1">Ribosomal RNA large subunit methyltransferase K/L-like methyltransferase domain-containing protein</fullName>
    </recommendedName>
</protein>
<comment type="caution">
    <text evidence="2">The sequence shown here is derived from an EMBL/GenBank/DDBJ whole genome shotgun (WGS) entry which is preliminary data.</text>
</comment>
<feature type="domain" description="Ribosomal RNA large subunit methyltransferase K/L-like methyltransferase" evidence="1">
    <location>
        <begin position="170"/>
        <end position="324"/>
    </location>
</feature>
<organism evidence="2 3">
    <name type="scientific">Candidatus Magasanikbacteria bacterium CG_4_10_14_0_2_um_filter_37_12</name>
    <dbReference type="NCBI Taxonomy" id="1974637"/>
    <lineage>
        <taxon>Bacteria</taxon>
        <taxon>Candidatus Magasanikiibacteriota</taxon>
    </lineage>
</organism>
<dbReference type="Pfam" id="PF01170">
    <property type="entry name" value="UPF0020"/>
    <property type="match status" value="1"/>
</dbReference>